<dbReference type="Proteomes" id="UP000005222">
    <property type="component" value="Chromosome A"/>
</dbReference>
<keyword evidence="2" id="KW-1185">Reference proteome</keyword>
<name>G8YUA5_PICSO</name>
<sequence>MSIVITESLSDCVQLRLLNIFLLATQSLCVLLKQKDGSVKEIDNHFANEILTSLGMLSNQFELLNRTATSEDGFQKRCGEECGGSCKKVNGKLCYACWCVPSCIEKRDSSAPDRGIEQLHKRTDMCPEGCPAKYRLDC</sequence>
<evidence type="ECO:0000313" key="2">
    <source>
        <dbReference type="Proteomes" id="UP000005222"/>
    </source>
</evidence>
<gene>
    <name evidence="1" type="primary">Piso0_000006</name>
    <name evidence="1" type="ORF">GNLVRS01_PISO0A00132g</name>
</gene>
<dbReference type="EMBL" id="FO082059">
    <property type="protein sequence ID" value="CCE72438.1"/>
    <property type="molecule type" value="Genomic_DNA"/>
</dbReference>
<dbReference type="HOGENOM" id="CLU_1856018_0_0_1"/>
<evidence type="ECO:0000313" key="1">
    <source>
        <dbReference type="EMBL" id="CCE72438.1"/>
    </source>
</evidence>
<reference evidence="1 2" key="1">
    <citation type="journal article" date="2012" name="G3 (Bethesda)">
        <title>Pichia sorbitophila, an interspecies yeast hybrid reveals early steps of genome resolution following polyploidization.</title>
        <authorList>
            <person name="Leh Louis V."/>
            <person name="Despons L."/>
            <person name="Friedrich A."/>
            <person name="Martin T."/>
            <person name="Durrens P."/>
            <person name="Casaregola S."/>
            <person name="Neuveglise C."/>
            <person name="Fairhead C."/>
            <person name="Marck C."/>
            <person name="Cruz J.A."/>
            <person name="Straub M.L."/>
            <person name="Kugler V."/>
            <person name="Sacerdot C."/>
            <person name="Uzunov Z."/>
            <person name="Thierry A."/>
            <person name="Weiss S."/>
            <person name="Bleykasten C."/>
            <person name="De Montigny J."/>
            <person name="Jacques N."/>
            <person name="Jung P."/>
            <person name="Lemaire M."/>
            <person name="Mallet S."/>
            <person name="Morel G."/>
            <person name="Richard G.F."/>
            <person name="Sarkar A."/>
            <person name="Savel G."/>
            <person name="Schacherer J."/>
            <person name="Seret M.L."/>
            <person name="Talla E."/>
            <person name="Samson G."/>
            <person name="Jubin C."/>
            <person name="Poulain J."/>
            <person name="Vacherie B."/>
            <person name="Barbe V."/>
            <person name="Pelletier E."/>
            <person name="Sherman D.J."/>
            <person name="Westhof E."/>
            <person name="Weissenbach J."/>
            <person name="Baret P.V."/>
            <person name="Wincker P."/>
            <person name="Gaillardin C."/>
            <person name="Dujon B."/>
            <person name="Souciet J.L."/>
        </authorList>
    </citation>
    <scope>NUCLEOTIDE SEQUENCE [LARGE SCALE GENOMIC DNA]</scope>
    <source>
        <strain evidence="2">ATCC MYA-4447 / BCRC 22081 / CBS 7064 / NBRC 10061 / NRRL Y-12695</strain>
    </source>
</reference>
<dbReference type="AlphaFoldDB" id="G8YUA5"/>
<accession>G8YUA5</accession>
<organism evidence="1 2">
    <name type="scientific">Pichia sorbitophila (strain ATCC MYA-4447 / BCRC 22081 / CBS 7064 / NBRC 10061 / NRRL Y-12695)</name>
    <name type="common">Hybrid yeast</name>
    <dbReference type="NCBI Taxonomy" id="559304"/>
    <lineage>
        <taxon>Eukaryota</taxon>
        <taxon>Fungi</taxon>
        <taxon>Dikarya</taxon>
        <taxon>Ascomycota</taxon>
        <taxon>Saccharomycotina</taxon>
        <taxon>Pichiomycetes</taxon>
        <taxon>Debaryomycetaceae</taxon>
        <taxon>Millerozyma</taxon>
    </lineage>
</organism>
<dbReference type="InParanoid" id="G8YUA5"/>
<proteinExistence type="predicted"/>
<protein>
    <submittedName>
        <fullName evidence="1">Piso0_000006 protein</fullName>
    </submittedName>
</protein>